<accession>C1E6C4</accession>
<organism evidence="1 2">
    <name type="scientific">Micromonas commoda (strain RCC299 / NOUM17 / CCMP2709)</name>
    <name type="common">Picoplanktonic green alga</name>
    <dbReference type="NCBI Taxonomy" id="296587"/>
    <lineage>
        <taxon>Eukaryota</taxon>
        <taxon>Viridiplantae</taxon>
        <taxon>Chlorophyta</taxon>
        <taxon>Mamiellophyceae</taxon>
        <taxon>Mamiellales</taxon>
        <taxon>Mamiellaceae</taxon>
        <taxon>Micromonas</taxon>
    </lineage>
</organism>
<proteinExistence type="predicted"/>
<dbReference type="STRING" id="296587.C1E6C4"/>
<dbReference type="Gene3D" id="3.30.70.100">
    <property type="match status" value="1"/>
</dbReference>
<dbReference type="eggNOG" id="ENOG502SD5W">
    <property type="taxonomic scope" value="Eukaryota"/>
</dbReference>
<dbReference type="GeneID" id="8243815"/>
<dbReference type="InterPro" id="IPR052996">
    <property type="entry name" value="Carb_Metab_Mutarotase"/>
</dbReference>
<protein>
    <recommendedName>
        <fullName evidence="3">L-rhamnose mutarotase</fullName>
    </recommendedName>
</protein>
<dbReference type="InParanoid" id="C1E6C4"/>
<dbReference type="OrthoDB" id="9981546at2759"/>
<evidence type="ECO:0000313" key="2">
    <source>
        <dbReference type="Proteomes" id="UP000002009"/>
    </source>
</evidence>
<dbReference type="PANTHER" id="PTHR43239">
    <property type="entry name" value="UPF0734 PROTEIN DDB_G0273871/DDB_G0273177"/>
    <property type="match status" value="1"/>
</dbReference>
<dbReference type="RefSeq" id="XP_002502144.1">
    <property type="nucleotide sequence ID" value="XM_002502098.1"/>
</dbReference>
<reference evidence="1 2" key="1">
    <citation type="journal article" date="2009" name="Science">
        <title>Green evolution and dynamic adaptations revealed by genomes of the marine picoeukaryotes Micromonas.</title>
        <authorList>
            <person name="Worden A.Z."/>
            <person name="Lee J.H."/>
            <person name="Mock T."/>
            <person name="Rouze P."/>
            <person name="Simmons M.P."/>
            <person name="Aerts A.L."/>
            <person name="Allen A.E."/>
            <person name="Cuvelier M.L."/>
            <person name="Derelle E."/>
            <person name="Everett M.V."/>
            <person name="Foulon E."/>
            <person name="Grimwood J."/>
            <person name="Gundlach H."/>
            <person name="Henrissat B."/>
            <person name="Napoli C."/>
            <person name="McDonald S.M."/>
            <person name="Parker M.S."/>
            <person name="Rombauts S."/>
            <person name="Salamov A."/>
            <person name="Von Dassow P."/>
            <person name="Badger J.H."/>
            <person name="Coutinho P.M."/>
            <person name="Demir E."/>
            <person name="Dubchak I."/>
            <person name="Gentemann C."/>
            <person name="Eikrem W."/>
            <person name="Gready J.E."/>
            <person name="John U."/>
            <person name="Lanier W."/>
            <person name="Lindquist E.A."/>
            <person name="Lucas S."/>
            <person name="Mayer K.F."/>
            <person name="Moreau H."/>
            <person name="Not F."/>
            <person name="Otillar R."/>
            <person name="Panaud O."/>
            <person name="Pangilinan J."/>
            <person name="Paulsen I."/>
            <person name="Piegu B."/>
            <person name="Poliakov A."/>
            <person name="Robbens S."/>
            <person name="Schmutz J."/>
            <person name="Toulza E."/>
            <person name="Wyss T."/>
            <person name="Zelensky A."/>
            <person name="Zhou K."/>
            <person name="Armbrust E.V."/>
            <person name="Bhattacharya D."/>
            <person name="Goodenough U.W."/>
            <person name="Van de Peer Y."/>
            <person name="Grigoriev I.V."/>
        </authorList>
    </citation>
    <scope>NUCLEOTIDE SEQUENCE [LARGE SCALE GENOMIC DNA]</scope>
    <source>
        <strain evidence="2">RCC299 / NOUM17</strain>
    </source>
</reference>
<dbReference type="GO" id="GO:0016857">
    <property type="term" value="F:racemase and epimerase activity, acting on carbohydrates and derivatives"/>
    <property type="evidence" value="ECO:0007669"/>
    <property type="project" value="InterPro"/>
</dbReference>
<dbReference type="Pfam" id="PF05336">
    <property type="entry name" value="rhaM"/>
    <property type="match status" value="1"/>
</dbReference>
<evidence type="ECO:0008006" key="3">
    <source>
        <dbReference type="Google" id="ProtNLM"/>
    </source>
</evidence>
<dbReference type="PANTHER" id="PTHR43239:SF1">
    <property type="entry name" value="UPF0734 PROTEIN DDB_G0273871_DDB_G0273177"/>
    <property type="match status" value="1"/>
</dbReference>
<keyword evidence="2" id="KW-1185">Reference proteome</keyword>
<evidence type="ECO:0000313" key="1">
    <source>
        <dbReference type="EMBL" id="ACO63402.1"/>
    </source>
</evidence>
<dbReference type="KEGG" id="mis:MICPUN_58616"/>
<dbReference type="InterPro" id="IPR008000">
    <property type="entry name" value="Rham/fucose_mutarotase"/>
</dbReference>
<gene>
    <name evidence="1" type="ORF">MICPUN_58616</name>
</gene>
<sequence length="126" mass="14754">MVKCYAQTICLKNDPRGIEEYKRHHADCWPEVLGALKAVGVLRMKIFLLETRMFMYMETEDDFDPEVDFPRHLEMSPRCVEWGKLMSTFQTPAPEAKDGEWWAYMEEVYDFESQHDAKLGPRGSIG</sequence>
<dbReference type="OMA" id="LMWKYQQ"/>
<dbReference type="AlphaFoldDB" id="C1E6C4"/>
<dbReference type="InterPro" id="IPR011008">
    <property type="entry name" value="Dimeric_a/b-barrel"/>
</dbReference>
<name>C1E6C4_MICCC</name>
<dbReference type="EMBL" id="CP001326">
    <property type="protein sequence ID" value="ACO63402.1"/>
    <property type="molecule type" value="Genomic_DNA"/>
</dbReference>
<dbReference type="Proteomes" id="UP000002009">
    <property type="component" value="Chromosome 5"/>
</dbReference>
<dbReference type="SUPFAM" id="SSF54909">
    <property type="entry name" value="Dimeric alpha+beta barrel"/>
    <property type="match status" value="1"/>
</dbReference>